<protein>
    <recommendedName>
        <fullName evidence="2">Homoserine O-acetyltransferase</fullName>
        <shortName evidence="2">HAT</shortName>
        <ecNumber evidence="2">2.3.1.31</ecNumber>
    </recommendedName>
    <alternativeName>
        <fullName evidence="2">Homoserine transacetylase</fullName>
        <shortName evidence="2">HTA</shortName>
    </alternativeName>
</protein>
<proteinExistence type="inferred from homology"/>
<comment type="caution">
    <text evidence="5">The sequence shown here is derived from an EMBL/GenBank/DDBJ whole genome shotgun (WGS) entry which is preliminary data.</text>
</comment>
<keyword evidence="2" id="KW-0028">Amino-acid biosynthesis</keyword>
<keyword evidence="6" id="KW-1185">Reference proteome</keyword>
<comment type="subunit">
    <text evidence="2">Homodimer.</text>
</comment>
<evidence type="ECO:0000256" key="1">
    <source>
        <dbReference type="ARBA" id="ARBA00022679"/>
    </source>
</evidence>
<dbReference type="PANTHER" id="PTHR32268">
    <property type="entry name" value="HOMOSERINE O-ACETYLTRANSFERASE"/>
    <property type="match status" value="1"/>
</dbReference>
<dbReference type="RefSeq" id="WP_160845355.1">
    <property type="nucleotide sequence ID" value="NZ_WVHT01000006.1"/>
</dbReference>
<feature type="domain" description="AB hydrolase-1" evidence="4">
    <location>
        <begin position="41"/>
        <end position="324"/>
    </location>
</feature>
<dbReference type="HAMAP" id="MF_00296">
    <property type="entry name" value="MetX_acyltransf"/>
    <property type="match status" value="1"/>
</dbReference>
<dbReference type="Gene3D" id="3.40.50.1820">
    <property type="entry name" value="alpha/beta hydrolase"/>
    <property type="match status" value="1"/>
</dbReference>
<dbReference type="GO" id="GO:0005737">
    <property type="term" value="C:cytoplasm"/>
    <property type="evidence" value="ECO:0007669"/>
    <property type="project" value="UniProtKB-SubCell"/>
</dbReference>
<dbReference type="Proteomes" id="UP000466586">
    <property type="component" value="Unassembled WGS sequence"/>
</dbReference>
<keyword evidence="2 5" id="KW-0012">Acyltransferase</keyword>
<comment type="similarity">
    <text evidence="2">Belongs to the AB hydrolase superfamily. MetX family.</text>
</comment>
<dbReference type="GO" id="GO:0009086">
    <property type="term" value="P:methionine biosynthetic process"/>
    <property type="evidence" value="ECO:0007669"/>
    <property type="project" value="UniProtKB-UniRule"/>
</dbReference>
<dbReference type="NCBIfam" id="TIGR01392">
    <property type="entry name" value="homoserO_Ac_trn"/>
    <property type="match status" value="1"/>
</dbReference>
<dbReference type="AlphaFoldDB" id="A0A7K1YC73"/>
<accession>A0A7K1YC73</accession>
<organism evidence="5 6">
    <name type="scientific">Hufsiella arboris</name>
    <dbReference type="NCBI Taxonomy" id="2695275"/>
    <lineage>
        <taxon>Bacteria</taxon>
        <taxon>Pseudomonadati</taxon>
        <taxon>Bacteroidota</taxon>
        <taxon>Sphingobacteriia</taxon>
        <taxon>Sphingobacteriales</taxon>
        <taxon>Sphingobacteriaceae</taxon>
        <taxon>Hufsiella</taxon>
    </lineage>
</organism>
<feature type="active site" description="Nucleophile" evidence="2 3">
    <location>
        <position position="136"/>
    </location>
</feature>
<reference evidence="5 6" key="1">
    <citation type="submission" date="2019-11" db="EMBL/GenBank/DDBJ databases">
        <title>Pedobacter sp. HMF7647 Genome sequencing and assembly.</title>
        <authorList>
            <person name="Kang H."/>
            <person name="Kim H."/>
            <person name="Joh K."/>
        </authorList>
    </citation>
    <scope>NUCLEOTIDE SEQUENCE [LARGE SCALE GENOMIC DNA]</scope>
    <source>
        <strain evidence="5 6">HMF7647</strain>
    </source>
</reference>
<sequence>MSNFHLYKHNKSLKLESGKSIQNLEIAYHTYGTLNKKKDNVVWVCHALTANSDVFDWWKGLFGDNDLFNPKDYFIICPNTLGSPYGTTNPLSINPATGSSYFLSFPQFTVKDMALIHQILADHLSIQTIQVLIGGSLGGQQALEWAIEKPKKIKKLILLATNAFHSPWGIANNESQRLAIAADRTFYANSADGGKKGLKAARSMALLSYRTYETYGISQQEISTDKKDDFRASSYQNHQGDKLVIRYNAFSYWYLTKAMDSHNLGRKRESIEYALRLVESQTLVVGVRSDLLFPPDEQKYLAKHIPNADYVEIDSFYGHDGFLVETELLTREMAAFLKQSPEEKDIRTLHKIA</sequence>
<evidence type="ECO:0000259" key="4">
    <source>
        <dbReference type="Pfam" id="PF00561"/>
    </source>
</evidence>
<dbReference type="GO" id="GO:0004414">
    <property type="term" value="F:homoserine O-acetyltransferase activity"/>
    <property type="evidence" value="ECO:0007669"/>
    <property type="project" value="UniProtKB-UniRule"/>
</dbReference>
<dbReference type="InterPro" id="IPR008220">
    <property type="entry name" value="HAT_MetX-like"/>
</dbReference>
<comment type="function">
    <text evidence="2">Transfers an acetyl group from acetyl-CoA to L-homoserine, forming acetyl-L-homoserine.</text>
</comment>
<dbReference type="UniPathway" id="UPA00051">
    <property type="reaction ID" value="UER00074"/>
</dbReference>
<gene>
    <name evidence="5" type="primary">metX</name>
    <name evidence="2" type="synonym">metXA</name>
    <name evidence="5" type="ORF">GS399_14490</name>
</gene>
<keyword evidence="1 2" id="KW-0808">Transferase</keyword>
<dbReference type="SUPFAM" id="SSF53474">
    <property type="entry name" value="alpha/beta-Hydrolases"/>
    <property type="match status" value="1"/>
</dbReference>
<feature type="active site" evidence="2 3">
    <location>
        <position position="319"/>
    </location>
</feature>
<feature type="binding site" evidence="2">
    <location>
        <position position="320"/>
    </location>
    <ligand>
        <name>substrate</name>
    </ligand>
</feature>
<name>A0A7K1YC73_9SPHI</name>
<comment type="pathway">
    <text evidence="2">Amino-acid biosynthesis; L-methionine biosynthesis via de novo pathway; O-acetyl-L-homoserine from L-homoserine: step 1/1.</text>
</comment>
<dbReference type="EMBL" id="WVHT01000006">
    <property type="protein sequence ID" value="MXV52183.1"/>
    <property type="molecule type" value="Genomic_DNA"/>
</dbReference>
<evidence type="ECO:0000313" key="5">
    <source>
        <dbReference type="EMBL" id="MXV52183.1"/>
    </source>
</evidence>
<keyword evidence="2" id="KW-0963">Cytoplasm</keyword>
<dbReference type="EC" id="2.3.1.31" evidence="2"/>
<evidence type="ECO:0000256" key="3">
    <source>
        <dbReference type="PIRSR" id="PIRSR000443-1"/>
    </source>
</evidence>
<evidence type="ECO:0000313" key="6">
    <source>
        <dbReference type="Proteomes" id="UP000466586"/>
    </source>
</evidence>
<comment type="catalytic activity">
    <reaction evidence="2">
        <text>L-homoserine + acetyl-CoA = O-acetyl-L-homoserine + CoA</text>
        <dbReference type="Rhea" id="RHEA:13701"/>
        <dbReference type="ChEBI" id="CHEBI:57287"/>
        <dbReference type="ChEBI" id="CHEBI:57288"/>
        <dbReference type="ChEBI" id="CHEBI:57476"/>
        <dbReference type="ChEBI" id="CHEBI:57716"/>
        <dbReference type="EC" id="2.3.1.31"/>
    </reaction>
</comment>
<dbReference type="PIRSF" id="PIRSF000443">
    <property type="entry name" value="Homoser_Ac_trans"/>
    <property type="match status" value="1"/>
</dbReference>
<dbReference type="PANTHER" id="PTHR32268:SF11">
    <property type="entry name" value="HOMOSERINE O-ACETYLTRANSFERASE"/>
    <property type="match status" value="1"/>
</dbReference>
<feature type="binding site" evidence="2">
    <location>
        <position position="202"/>
    </location>
    <ligand>
        <name>substrate</name>
    </ligand>
</feature>
<keyword evidence="2" id="KW-0486">Methionine biosynthesis</keyword>
<dbReference type="InterPro" id="IPR000073">
    <property type="entry name" value="AB_hydrolase_1"/>
</dbReference>
<dbReference type="InterPro" id="IPR029058">
    <property type="entry name" value="AB_hydrolase_fold"/>
</dbReference>
<comment type="subcellular location">
    <subcellularLocation>
        <location evidence="2">Cytoplasm</location>
    </subcellularLocation>
</comment>
<comment type="caution">
    <text evidence="2">Lacks conserved residue(s) required for the propagation of feature annotation.</text>
</comment>
<dbReference type="Pfam" id="PF00561">
    <property type="entry name" value="Abhydrolase_1"/>
    <property type="match status" value="1"/>
</dbReference>
<feature type="active site" evidence="2 3">
    <location>
        <position position="290"/>
    </location>
</feature>
<dbReference type="GO" id="GO:0009092">
    <property type="term" value="P:homoserine metabolic process"/>
    <property type="evidence" value="ECO:0007669"/>
    <property type="project" value="TreeGrafter"/>
</dbReference>
<evidence type="ECO:0000256" key="2">
    <source>
        <dbReference type="HAMAP-Rule" id="MF_00296"/>
    </source>
</evidence>